<feature type="compositionally biased region" description="Basic and acidic residues" evidence="1">
    <location>
        <begin position="25"/>
        <end position="35"/>
    </location>
</feature>
<dbReference type="GeneID" id="30196855"/>
<dbReference type="EMBL" id="AWGH01000038">
    <property type="protein sequence ID" value="ODN83946.1"/>
    <property type="molecule type" value="Genomic_DNA"/>
</dbReference>
<dbReference type="RefSeq" id="XP_019028401.1">
    <property type="nucleotide sequence ID" value="XM_019179633.1"/>
</dbReference>
<feature type="region of interest" description="Disordered" evidence="1">
    <location>
        <begin position="25"/>
        <end position="53"/>
    </location>
</feature>
<sequence>MSTRWNWRGSRLGHNQAVRRVLRYDSDPSSPRDQRPWYGGVRARQQGKTRSSRSVHLYRRLLPPLSAQSQSAAAMVLRKSNTVDDLGGLEAIDLAYKSTLLLGYGDEGMLMLLRSWFRDMENEQVAASSDKPDNLGAAASNPLLVTSSGLIGAALGEEDMRFSSNEAELAHELPPVAGG</sequence>
<name>A0A1E3I7X9_9TREE</name>
<dbReference type="AlphaFoldDB" id="A0A1E3I7X9"/>
<evidence type="ECO:0000256" key="1">
    <source>
        <dbReference type="SAM" id="MobiDB-lite"/>
    </source>
</evidence>
<gene>
    <name evidence="2" type="ORF">L198_07644</name>
</gene>
<protein>
    <submittedName>
        <fullName evidence="2">Uncharacterized protein</fullName>
    </submittedName>
</protein>
<keyword evidence="3" id="KW-1185">Reference proteome</keyword>
<proteinExistence type="predicted"/>
<evidence type="ECO:0000313" key="2">
    <source>
        <dbReference type="EMBL" id="ODN83946.1"/>
    </source>
</evidence>
<evidence type="ECO:0000313" key="3">
    <source>
        <dbReference type="Proteomes" id="UP000094819"/>
    </source>
</evidence>
<organism evidence="2 3">
    <name type="scientific">Cryptococcus wingfieldii CBS 7118</name>
    <dbReference type="NCBI Taxonomy" id="1295528"/>
    <lineage>
        <taxon>Eukaryota</taxon>
        <taxon>Fungi</taxon>
        <taxon>Dikarya</taxon>
        <taxon>Basidiomycota</taxon>
        <taxon>Agaricomycotina</taxon>
        <taxon>Tremellomycetes</taxon>
        <taxon>Tremellales</taxon>
        <taxon>Cryptococcaceae</taxon>
        <taxon>Cryptococcus</taxon>
    </lineage>
</organism>
<accession>A0A1E3I7X9</accession>
<comment type="caution">
    <text evidence="2">The sequence shown here is derived from an EMBL/GenBank/DDBJ whole genome shotgun (WGS) entry which is preliminary data.</text>
</comment>
<dbReference type="Proteomes" id="UP000094819">
    <property type="component" value="Unassembled WGS sequence"/>
</dbReference>
<reference evidence="2 3" key="1">
    <citation type="submission" date="2016-06" db="EMBL/GenBank/DDBJ databases">
        <title>Evolution of pathogenesis and genome organization in the Tremellales.</title>
        <authorList>
            <person name="Cuomo C."/>
            <person name="Litvintseva A."/>
            <person name="Heitman J."/>
            <person name="Chen Y."/>
            <person name="Sun S."/>
            <person name="Springer D."/>
            <person name="Dromer F."/>
            <person name="Young S."/>
            <person name="Zeng Q."/>
            <person name="Chapman S."/>
            <person name="Gujja S."/>
            <person name="Saif S."/>
            <person name="Birren B."/>
        </authorList>
    </citation>
    <scope>NUCLEOTIDE SEQUENCE [LARGE SCALE GENOMIC DNA]</scope>
    <source>
        <strain evidence="2 3">CBS 7118</strain>
    </source>
</reference>